<name>A0A644T9B7_9ZZZZ</name>
<proteinExistence type="predicted"/>
<organism evidence="1">
    <name type="scientific">bioreactor metagenome</name>
    <dbReference type="NCBI Taxonomy" id="1076179"/>
    <lineage>
        <taxon>unclassified sequences</taxon>
        <taxon>metagenomes</taxon>
        <taxon>ecological metagenomes</taxon>
    </lineage>
</organism>
<comment type="caution">
    <text evidence="1">The sequence shown here is derived from an EMBL/GenBank/DDBJ whole genome shotgun (WGS) entry which is preliminary data.</text>
</comment>
<gene>
    <name evidence="1" type="ORF">SDC9_09057</name>
</gene>
<reference evidence="1" key="1">
    <citation type="submission" date="2019-08" db="EMBL/GenBank/DDBJ databases">
        <authorList>
            <person name="Kucharzyk K."/>
            <person name="Murdoch R.W."/>
            <person name="Higgins S."/>
            <person name="Loffler F."/>
        </authorList>
    </citation>
    <scope>NUCLEOTIDE SEQUENCE</scope>
</reference>
<dbReference type="InterPro" id="IPR028979">
    <property type="entry name" value="Ser_kin/Pase_Hpr-like_N_sf"/>
</dbReference>
<dbReference type="AlphaFoldDB" id="A0A644T9B7"/>
<accession>A0A644T9B7</accession>
<protein>
    <recommendedName>
        <fullName evidence="2">DRTGG domain-containing protein</fullName>
    </recommendedName>
</protein>
<evidence type="ECO:0008006" key="2">
    <source>
        <dbReference type="Google" id="ProtNLM"/>
    </source>
</evidence>
<dbReference type="SUPFAM" id="SSF75138">
    <property type="entry name" value="HprK N-terminal domain-like"/>
    <property type="match status" value="1"/>
</dbReference>
<dbReference type="Gene3D" id="3.40.1390.20">
    <property type="entry name" value="HprK N-terminal domain-like"/>
    <property type="match status" value="1"/>
</dbReference>
<sequence length="114" mass="12629">MKLEEVGRILEADLLCGEDLLLREVVTVCGSDLLSDVLAFTIQETLLLTALINMQVIRTADLSDLIGIVFVNGKRPGTDLIAMAQQKRIPLFVTRLPMYEACGRLYQYGLKGCI</sequence>
<dbReference type="EMBL" id="VSSQ01000021">
    <property type="protein sequence ID" value="MPL63430.1"/>
    <property type="molecule type" value="Genomic_DNA"/>
</dbReference>
<evidence type="ECO:0000313" key="1">
    <source>
        <dbReference type="EMBL" id="MPL63430.1"/>
    </source>
</evidence>